<evidence type="ECO:0000313" key="3">
    <source>
        <dbReference type="Proteomes" id="UP000178700"/>
    </source>
</evidence>
<gene>
    <name evidence="2" type="ORF">A2642_00175</name>
</gene>
<dbReference type="EMBL" id="MFTJ01000062">
    <property type="protein sequence ID" value="OGI63933.1"/>
    <property type="molecule type" value="Genomic_DNA"/>
</dbReference>
<keyword evidence="1" id="KW-1133">Transmembrane helix</keyword>
<reference evidence="2 3" key="1">
    <citation type="journal article" date="2016" name="Nat. Commun.">
        <title>Thousands of microbial genomes shed light on interconnected biogeochemical processes in an aquifer system.</title>
        <authorList>
            <person name="Anantharaman K."/>
            <person name="Brown C.T."/>
            <person name="Hug L.A."/>
            <person name="Sharon I."/>
            <person name="Castelle C.J."/>
            <person name="Probst A.J."/>
            <person name="Thomas B.C."/>
            <person name="Singh A."/>
            <person name="Wilkins M.J."/>
            <person name="Karaoz U."/>
            <person name="Brodie E.L."/>
            <person name="Williams K.H."/>
            <person name="Hubbard S.S."/>
            <person name="Banfield J.F."/>
        </authorList>
    </citation>
    <scope>NUCLEOTIDE SEQUENCE [LARGE SCALE GENOMIC DNA]</scope>
</reference>
<feature type="transmembrane region" description="Helical" evidence="1">
    <location>
        <begin position="15"/>
        <end position="33"/>
    </location>
</feature>
<name>A0A1F6V2N2_9BACT</name>
<protein>
    <submittedName>
        <fullName evidence="2">Uncharacterized protein</fullName>
    </submittedName>
</protein>
<comment type="caution">
    <text evidence="2">The sequence shown here is derived from an EMBL/GenBank/DDBJ whole genome shotgun (WGS) entry which is preliminary data.</text>
</comment>
<evidence type="ECO:0000313" key="2">
    <source>
        <dbReference type="EMBL" id="OGI63933.1"/>
    </source>
</evidence>
<accession>A0A1F6V2N2</accession>
<proteinExistence type="predicted"/>
<evidence type="ECO:0000256" key="1">
    <source>
        <dbReference type="SAM" id="Phobius"/>
    </source>
</evidence>
<dbReference type="Proteomes" id="UP000178700">
    <property type="component" value="Unassembled WGS sequence"/>
</dbReference>
<organism evidence="2 3">
    <name type="scientific">Candidatus Nomurabacteria bacterium RIFCSPHIGHO2_01_FULL_39_10</name>
    <dbReference type="NCBI Taxonomy" id="1801733"/>
    <lineage>
        <taxon>Bacteria</taxon>
        <taxon>Candidatus Nomuraibacteriota</taxon>
    </lineage>
</organism>
<dbReference type="AlphaFoldDB" id="A0A1F6V2N2"/>
<keyword evidence="1" id="KW-0472">Membrane</keyword>
<keyword evidence="1" id="KW-0812">Transmembrane</keyword>
<sequence>MKINLFTPTMYTLESISYGLAALGVSQIAYGIMAKDNAAIREGCIFTATWSLGAYAAITARETYPLQKRIDELQHQYRQLQSQLEQKLN</sequence>